<sequence>MSSTASTASTTAVPAAPRAARTATGTDTLRLRWGRRLQHGGWFVTPFFVLYGLFVLVPIVRGLYLSFTDANISGDHTSFIGLDNYREALQDDLVWQSLWHSVKFTLWVVPLIVVLALLMALIAHHTVHFKWLWRFCFFAPFLLPSAVVANLWYWLFQPVNGLVNHTLGLDTPWLTQKSTALLASVIATLWWTVGFSFLLYLAALQNIPQHLYEAAELDGANAFQRMIHITVPNLRNITGLVVALQILASLQVYDQVVIMFQFGSGPESSTRTFVQYMIEQGFTSYRVGYASAISMILFIIVAAVALARMWLLRTREEATR</sequence>
<dbReference type="InterPro" id="IPR051393">
    <property type="entry name" value="ABC_transporter_permease"/>
</dbReference>
<keyword evidence="11" id="KW-1185">Reference proteome</keyword>
<feature type="transmembrane region" description="Helical" evidence="7">
    <location>
        <begin position="40"/>
        <end position="60"/>
    </location>
</feature>
<keyword evidence="2 7" id="KW-0813">Transport</keyword>
<evidence type="ECO:0000256" key="2">
    <source>
        <dbReference type="ARBA" id="ARBA00022448"/>
    </source>
</evidence>
<dbReference type="RefSeq" id="WP_350778360.1">
    <property type="nucleotide sequence ID" value="NZ_JBEPEK010000035.1"/>
</dbReference>
<dbReference type="PANTHER" id="PTHR30193">
    <property type="entry name" value="ABC TRANSPORTER PERMEASE PROTEIN"/>
    <property type="match status" value="1"/>
</dbReference>
<dbReference type="Proteomes" id="UP001474181">
    <property type="component" value="Unassembled WGS sequence"/>
</dbReference>
<evidence type="ECO:0000256" key="4">
    <source>
        <dbReference type="ARBA" id="ARBA00022692"/>
    </source>
</evidence>
<feature type="transmembrane region" description="Helical" evidence="7">
    <location>
        <begin position="135"/>
        <end position="155"/>
    </location>
</feature>
<feature type="transmembrane region" description="Helical" evidence="7">
    <location>
        <begin position="234"/>
        <end position="253"/>
    </location>
</feature>
<accession>A0ABV1WR07</accession>
<keyword evidence="5 7" id="KW-1133">Transmembrane helix</keyword>
<comment type="similarity">
    <text evidence="7">Belongs to the binding-protein-dependent transport system permease family.</text>
</comment>
<dbReference type="SUPFAM" id="SSF161098">
    <property type="entry name" value="MetI-like"/>
    <property type="match status" value="1"/>
</dbReference>
<comment type="caution">
    <text evidence="10">The sequence shown here is derived from an EMBL/GenBank/DDBJ whole genome shotgun (WGS) entry which is preliminary data.</text>
</comment>
<dbReference type="PROSITE" id="PS50928">
    <property type="entry name" value="ABC_TM1"/>
    <property type="match status" value="1"/>
</dbReference>
<organism evidence="10 11">
    <name type="scientific">Streptomyces hyaluromycini</name>
    <dbReference type="NCBI Taxonomy" id="1377993"/>
    <lineage>
        <taxon>Bacteria</taxon>
        <taxon>Bacillati</taxon>
        <taxon>Actinomycetota</taxon>
        <taxon>Actinomycetes</taxon>
        <taxon>Kitasatosporales</taxon>
        <taxon>Streptomycetaceae</taxon>
        <taxon>Streptomyces</taxon>
    </lineage>
</organism>
<dbReference type="Pfam" id="PF00528">
    <property type="entry name" value="BPD_transp_1"/>
    <property type="match status" value="1"/>
</dbReference>
<feature type="domain" description="ABC transmembrane type-1" evidence="9">
    <location>
        <begin position="98"/>
        <end position="308"/>
    </location>
</feature>
<evidence type="ECO:0000256" key="8">
    <source>
        <dbReference type="SAM" id="MobiDB-lite"/>
    </source>
</evidence>
<name>A0ABV1WR07_9ACTN</name>
<reference evidence="10 11" key="1">
    <citation type="submission" date="2024-06" db="EMBL/GenBank/DDBJ databases">
        <title>The Natural Products Discovery Center: Release of the First 8490 Sequenced Strains for Exploring Actinobacteria Biosynthetic Diversity.</title>
        <authorList>
            <person name="Kalkreuter E."/>
            <person name="Kautsar S.A."/>
            <person name="Yang D."/>
            <person name="Bader C.D."/>
            <person name="Teijaro C.N."/>
            <person name="Fluegel L."/>
            <person name="Davis C.M."/>
            <person name="Simpson J.R."/>
            <person name="Lauterbach L."/>
            <person name="Steele A.D."/>
            <person name="Gui C."/>
            <person name="Meng S."/>
            <person name="Li G."/>
            <person name="Viehrig K."/>
            <person name="Ye F."/>
            <person name="Su P."/>
            <person name="Kiefer A.F."/>
            <person name="Nichols A."/>
            <person name="Cepeda A.J."/>
            <person name="Yan W."/>
            <person name="Fan B."/>
            <person name="Jiang Y."/>
            <person name="Adhikari A."/>
            <person name="Zheng C.-J."/>
            <person name="Schuster L."/>
            <person name="Cowan T.M."/>
            <person name="Smanski M.J."/>
            <person name="Chevrette M.G."/>
            <person name="De Carvalho L.P.S."/>
            <person name="Shen B."/>
        </authorList>
    </citation>
    <scope>NUCLEOTIDE SEQUENCE [LARGE SCALE GENOMIC DNA]</scope>
    <source>
        <strain evidence="10 11">NPDC000234</strain>
    </source>
</reference>
<feature type="transmembrane region" description="Helical" evidence="7">
    <location>
        <begin position="104"/>
        <end position="123"/>
    </location>
</feature>
<keyword evidence="6 7" id="KW-0472">Membrane</keyword>
<gene>
    <name evidence="10" type="ORF">ABT404_07380</name>
</gene>
<evidence type="ECO:0000259" key="9">
    <source>
        <dbReference type="PROSITE" id="PS50928"/>
    </source>
</evidence>
<comment type="subcellular location">
    <subcellularLocation>
        <location evidence="1 7">Cell membrane</location>
        <topology evidence="1 7">Multi-pass membrane protein</topology>
    </subcellularLocation>
</comment>
<evidence type="ECO:0000256" key="1">
    <source>
        <dbReference type="ARBA" id="ARBA00004651"/>
    </source>
</evidence>
<evidence type="ECO:0000313" key="11">
    <source>
        <dbReference type="Proteomes" id="UP001474181"/>
    </source>
</evidence>
<evidence type="ECO:0000313" key="10">
    <source>
        <dbReference type="EMBL" id="MER7179290.1"/>
    </source>
</evidence>
<proteinExistence type="inferred from homology"/>
<protein>
    <submittedName>
        <fullName evidence="10">Sugar ABC transporter permease</fullName>
    </submittedName>
</protein>
<feature type="transmembrane region" description="Helical" evidence="7">
    <location>
        <begin position="287"/>
        <end position="311"/>
    </location>
</feature>
<dbReference type="InterPro" id="IPR000515">
    <property type="entry name" value="MetI-like"/>
</dbReference>
<dbReference type="PANTHER" id="PTHR30193:SF41">
    <property type="entry name" value="DIACETYLCHITOBIOSE UPTAKE SYSTEM PERMEASE PROTEIN NGCF"/>
    <property type="match status" value="1"/>
</dbReference>
<keyword evidence="4 7" id="KW-0812">Transmembrane</keyword>
<dbReference type="CDD" id="cd06261">
    <property type="entry name" value="TM_PBP2"/>
    <property type="match status" value="1"/>
</dbReference>
<keyword evidence="3" id="KW-1003">Cell membrane</keyword>
<feature type="transmembrane region" description="Helical" evidence="7">
    <location>
        <begin position="180"/>
        <end position="202"/>
    </location>
</feature>
<dbReference type="EMBL" id="JBEPEK010000035">
    <property type="protein sequence ID" value="MER7179290.1"/>
    <property type="molecule type" value="Genomic_DNA"/>
</dbReference>
<evidence type="ECO:0000256" key="7">
    <source>
        <dbReference type="RuleBase" id="RU363032"/>
    </source>
</evidence>
<evidence type="ECO:0000256" key="5">
    <source>
        <dbReference type="ARBA" id="ARBA00022989"/>
    </source>
</evidence>
<dbReference type="Gene3D" id="1.10.3720.10">
    <property type="entry name" value="MetI-like"/>
    <property type="match status" value="1"/>
</dbReference>
<dbReference type="InterPro" id="IPR035906">
    <property type="entry name" value="MetI-like_sf"/>
</dbReference>
<evidence type="ECO:0000256" key="6">
    <source>
        <dbReference type="ARBA" id="ARBA00023136"/>
    </source>
</evidence>
<evidence type="ECO:0000256" key="3">
    <source>
        <dbReference type="ARBA" id="ARBA00022475"/>
    </source>
</evidence>
<feature type="region of interest" description="Disordered" evidence="8">
    <location>
        <begin position="1"/>
        <end position="21"/>
    </location>
</feature>